<dbReference type="InterPro" id="IPR017937">
    <property type="entry name" value="Thioredoxin_CS"/>
</dbReference>
<evidence type="ECO:0000259" key="4">
    <source>
        <dbReference type="Pfam" id="PF13462"/>
    </source>
</evidence>
<dbReference type="Pfam" id="PF13462">
    <property type="entry name" value="Thioredoxin_4"/>
    <property type="match status" value="1"/>
</dbReference>
<dbReference type="InterPro" id="IPR036249">
    <property type="entry name" value="Thioredoxin-like_sf"/>
</dbReference>
<evidence type="ECO:0000313" key="5">
    <source>
        <dbReference type="EMBL" id="SKA23916.1"/>
    </source>
</evidence>
<evidence type="ECO:0000256" key="1">
    <source>
        <dbReference type="ARBA" id="ARBA00022729"/>
    </source>
</evidence>
<dbReference type="PANTHER" id="PTHR35891:SF2">
    <property type="entry name" value="THIOL:DISULFIDE INTERCHANGE PROTEIN DSBA"/>
    <property type="match status" value="1"/>
</dbReference>
<dbReference type="Proteomes" id="UP000190834">
    <property type="component" value="Unassembled WGS sequence"/>
</dbReference>
<feature type="signal peptide" evidence="3">
    <location>
        <begin position="1"/>
        <end position="22"/>
    </location>
</feature>
<dbReference type="PROSITE" id="PS00194">
    <property type="entry name" value="THIOREDOXIN_1"/>
    <property type="match status" value="1"/>
</dbReference>
<gene>
    <name evidence="5" type="ORF">SAMN02745782_03057</name>
</gene>
<keyword evidence="6" id="KW-1185">Reference proteome</keyword>
<keyword evidence="1 3" id="KW-0732">Signal</keyword>
<name>A0A1T4S773_VIBCI</name>
<dbReference type="SUPFAM" id="SSF52833">
    <property type="entry name" value="Thioredoxin-like"/>
    <property type="match status" value="1"/>
</dbReference>
<dbReference type="PANTHER" id="PTHR35891">
    <property type="entry name" value="THIOL:DISULFIDE INTERCHANGE PROTEIN DSBA"/>
    <property type="match status" value="1"/>
</dbReference>
<dbReference type="PROSITE" id="PS51257">
    <property type="entry name" value="PROKAR_LIPOPROTEIN"/>
    <property type="match status" value="1"/>
</dbReference>
<evidence type="ECO:0000256" key="3">
    <source>
        <dbReference type="SAM" id="SignalP"/>
    </source>
</evidence>
<feature type="chain" id="PRO_5012775245" evidence="3">
    <location>
        <begin position="23"/>
        <end position="210"/>
    </location>
</feature>
<dbReference type="Gene3D" id="3.40.30.10">
    <property type="entry name" value="Glutaredoxin"/>
    <property type="match status" value="1"/>
</dbReference>
<dbReference type="InterPro" id="IPR023205">
    <property type="entry name" value="DsbA/DsbL"/>
</dbReference>
<dbReference type="RefSeq" id="WP_078927394.1">
    <property type="nucleotide sequence ID" value="NZ_FUXB01000019.1"/>
</dbReference>
<reference evidence="6" key="1">
    <citation type="submission" date="2017-02" db="EMBL/GenBank/DDBJ databases">
        <authorList>
            <person name="Varghese N."/>
            <person name="Submissions S."/>
        </authorList>
    </citation>
    <scope>NUCLEOTIDE SEQUENCE [LARGE SCALE GENOMIC DNA]</scope>
    <source>
        <strain evidence="6">DSM 19608</strain>
    </source>
</reference>
<dbReference type="EMBL" id="FUXB01000019">
    <property type="protein sequence ID" value="SKA23916.1"/>
    <property type="molecule type" value="Genomic_DNA"/>
</dbReference>
<dbReference type="AlphaFoldDB" id="A0A1T4S773"/>
<protein>
    <submittedName>
        <fullName evidence="5">Thioredoxin</fullName>
    </submittedName>
</protein>
<evidence type="ECO:0000313" key="6">
    <source>
        <dbReference type="Proteomes" id="UP000190834"/>
    </source>
</evidence>
<dbReference type="GeneID" id="70582257"/>
<sequence length="210" mass="23229">MKISAFRLFSLILGLIITVGCSDNTNTQPTEGVHYKALPVNLTTYRLAPVTEVFSLTCGHCRTMEPLIPELEKITGEHFGKLHVTFNQGAQISAMLYYSAVMQLEAVPDSAMMEALFATIQAPEGMTPEARKTAIDKIFHQRQLVSPYDFDELQQAQLMEMITLASEISQKSQINAVPTFIVKGKYQVLTGGHKDANSIADTIAYLLKQS</sequence>
<feature type="domain" description="Thioredoxin-like fold" evidence="4">
    <location>
        <begin position="50"/>
        <end position="185"/>
    </location>
</feature>
<keyword evidence="2" id="KW-0676">Redox-active center</keyword>
<dbReference type="InterPro" id="IPR012336">
    <property type="entry name" value="Thioredoxin-like_fold"/>
</dbReference>
<dbReference type="InterPro" id="IPR050824">
    <property type="entry name" value="Thiol_disulfide_DsbA"/>
</dbReference>
<dbReference type="OrthoDB" id="6397986at2"/>
<dbReference type="STRING" id="1123491.SAMN02745782_03057"/>
<evidence type="ECO:0000256" key="2">
    <source>
        <dbReference type="ARBA" id="ARBA00023284"/>
    </source>
</evidence>
<organism evidence="5 6">
    <name type="scientific">Vibrio cincinnatiensis DSM 19608</name>
    <dbReference type="NCBI Taxonomy" id="1123491"/>
    <lineage>
        <taxon>Bacteria</taxon>
        <taxon>Pseudomonadati</taxon>
        <taxon>Pseudomonadota</taxon>
        <taxon>Gammaproteobacteria</taxon>
        <taxon>Vibrionales</taxon>
        <taxon>Vibrionaceae</taxon>
        <taxon>Vibrio</taxon>
    </lineage>
</organism>
<accession>A0A1T4S773</accession>
<proteinExistence type="predicted"/>
<dbReference type="CDD" id="cd03019">
    <property type="entry name" value="DsbA_DsbA"/>
    <property type="match status" value="1"/>
</dbReference>